<keyword evidence="14" id="KW-1185">Reference proteome</keyword>
<feature type="signal peptide" evidence="11">
    <location>
        <begin position="1"/>
        <end position="22"/>
    </location>
</feature>
<evidence type="ECO:0000256" key="1">
    <source>
        <dbReference type="ARBA" id="ARBA00004609"/>
    </source>
</evidence>
<evidence type="ECO:0000313" key="14">
    <source>
        <dbReference type="Proteomes" id="UP000027138"/>
    </source>
</evidence>
<dbReference type="STRING" id="180498.A0A067L3I9"/>
<keyword evidence="8" id="KW-0449">Lipoprotein</keyword>
<dbReference type="FunFam" id="2.60.40.420:FF:000010">
    <property type="entry name" value="Early nodulin-like protein 1"/>
    <property type="match status" value="1"/>
</dbReference>
<keyword evidence="4 11" id="KW-0732">Signal</keyword>
<feature type="compositionally biased region" description="Polar residues" evidence="10">
    <location>
        <begin position="134"/>
        <end position="143"/>
    </location>
</feature>
<dbReference type="InterPro" id="IPR039391">
    <property type="entry name" value="Phytocyanin-like"/>
</dbReference>
<dbReference type="GO" id="GO:0009055">
    <property type="term" value="F:electron transfer activity"/>
    <property type="evidence" value="ECO:0007669"/>
    <property type="project" value="InterPro"/>
</dbReference>
<dbReference type="GO" id="GO:0098552">
    <property type="term" value="C:side of membrane"/>
    <property type="evidence" value="ECO:0007669"/>
    <property type="project" value="UniProtKB-KW"/>
</dbReference>
<evidence type="ECO:0000256" key="10">
    <source>
        <dbReference type="SAM" id="MobiDB-lite"/>
    </source>
</evidence>
<dbReference type="PANTHER" id="PTHR33021:SF253">
    <property type="entry name" value="EARLY NODULIN-LIKE PROTEIN 9"/>
    <property type="match status" value="1"/>
</dbReference>
<dbReference type="AlphaFoldDB" id="A0A067L3I9"/>
<evidence type="ECO:0000256" key="3">
    <source>
        <dbReference type="ARBA" id="ARBA00022622"/>
    </source>
</evidence>
<dbReference type="Pfam" id="PF02298">
    <property type="entry name" value="Cu_bind_like"/>
    <property type="match status" value="1"/>
</dbReference>
<gene>
    <name evidence="13" type="ORF">JCGZ_00827</name>
</gene>
<sequence length="209" mass="22469">MAKAFHLLGLFALMLLLQKGNAIQFTVGGAKGWAVYDNSSAYDYNQWAERTRFQIGDSLLFVYKPDQDSVLQVTKDHYNNCTTTSPLASFNDGHTVFTFNRSGAFYFISGNKDHCLKNEKLVVVVLADRGINHSSNTNETTTASPPPSGYTGIVPSPEPAGEQSPPTGTVDIVPTPSPTSEHHGAASSVFISSTALIGAFFASSLIVVF</sequence>
<evidence type="ECO:0000256" key="2">
    <source>
        <dbReference type="ARBA" id="ARBA00022475"/>
    </source>
</evidence>
<keyword evidence="5" id="KW-0472">Membrane</keyword>
<keyword evidence="6" id="KW-1015">Disulfide bond</keyword>
<organism evidence="13 14">
    <name type="scientific">Jatropha curcas</name>
    <name type="common">Barbados nut</name>
    <dbReference type="NCBI Taxonomy" id="180498"/>
    <lineage>
        <taxon>Eukaryota</taxon>
        <taxon>Viridiplantae</taxon>
        <taxon>Streptophyta</taxon>
        <taxon>Embryophyta</taxon>
        <taxon>Tracheophyta</taxon>
        <taxon>Spermatophyta</taxon>
        <taxon>Magnoliopsida</taxon>
        <taxon>eudicotyledons</taxon>
        <taxon>Gunneridae</taxon>
        <taxon>Pentapetalae</taxon>
        <taxon>rosids</taxon>
        <taxon>fabids</taxon>
        <taxon>Malpighiales</taxon>
        <taxon>Euphorbiaceae</taxon>
        <taxon>Crotonoideae</taxon>
        <taxon>Jatropheae</taxon>
        <taxon>Jatropha</taxon>
    </lineage>
</organism>
<dbReference type="PROSITE" id="PS51485">
    <property type="entry name" value="PHYTOCYANIN"/>
    <property type="match status" value="1"/>
</dbReference>
<dbReference type="SUPFAM" id="SSF49503">
    <property type="entry name" value="Cupredoxins"/>
    <property type="match status" value="1"/>
</dbReference>
<evidence type="ECO:0000259" key="12">
    <source>
        <dbReference type="PROSITE" id="PS51485"/>
    </source>
</evidence>
<dbReference type="InterPro" id="IPR041846">
    <property type="entry name" value="ENL_dom"/>
</dbReference>
<feature type="domain" description="Phytocyanin" evidence="12">
    <location>
        <begin position="23"/>
        <end position="127"/>
    </location>
</feature>
<feature type="chain" id="PRO_5001640119" description="Phytocyanin domain-containing protein" evidence="11">
    <location>
        <begin position="23"/>
        <end position="209"/>
    </location>
</feature>
<evidence type="ECO:0000256" key="11">
    <source>
        <dbReference type="SAM" id="SignalP"/>
    </source>
</evidence>
<dbReference type="OrthoDB" id="691587at2759"/>
<evidence type="ECO:0000256" key="4">
    <source>
        <dbReference type="ARBA" id="ARBA00022729"/>
    </source>
</evidence>
<accession>A0A067L3I9</accession>
<dbReference type="Proteomes" id="UP000027138">
    <property type="component" value="Unassembled WGS sequence"/>
</dbReference>
<comment type="subcellular location">
    <subcellularLocation>
        <location evidence="1">Cell membrane</location>
        <topology evidence="1">Lipid-anchor</topology>
        <topology evidence="1">GPI-anchor</topology>
    </subcellularLocation>
</comment>
<dbReference type="CDD" id="cd11019">
    <property type="entry name" value="OsENODL1_like"/>
    <property type="match status" value="1"/>
</dbReference>
<comment type="similarity">
    <text evidence="9">Belongs to the early nodulin-like (ENODL) family.</text>
</comment>
<keyword evidence="7" id="KW-0325">Glycoprotein</keyword>
<reference evidence="13 14" key="1">
    <citation type="journal article" date="2014" name="PLoS ONE">
        <title>Global Analysis of Gene Expression Profiles in Physic Nut (Jatropha curcas L.) Seedlings Exposed to Salt Stress.</title>
        <authorList>
            <person name="Zhang L."/>
            <person name="Zhang C."/>
            <person name="Wu P."/>
            <person name="Chen Y."/>
            <person name="Li M."/>
            <person name="Jiang H."/>
            <person name="Wu G."/>
        </authorList>
    </citation>
    <scope>NUCLEOTIDE SEQUENCE [LARGE SCALE GENOMIC DNA]</scope>
    <source>
        <strain evidence="14">cv. GZQX0401</strain>
        <tissue evidence="13">Young leaves</tissue>
    </source>
</reference>
<evidence type="ECO:0000256" key="5">
    <source>
        <dbReference type="ARBA" id="ARBA00023136"/>
    </source>
</evidence>
<keyword evidence="2" id="KW-1003">Cell membrane</keyword>
<feature type="region of interest" description="Disordered" evidence="10">
    <location>
        <begin position="134"/>
        <end position="184"/>
    </location>
</feature>
<keyword evidence="3" id="KW-0336">GPI-anchor</keyword>
<dbReference type="GO" id="GO:0005886">
    <property type="term" value="C:plasma membrane"/>
    <property type="evidence" value="ECO:0007669"/>
    <property type="project" value="UniProtKB-SubCell"/>
</dbReference>
<protein>
    <recommendedName>
        <fullName evidence="12">Phytocyanin domain-containing protein</fullName>
    </recommendedName>
</protein>
<dbReference type="PANTHER" id="PTHR33021">
    <property type="entry name" value="BLUE COPPER PROTEIN"/>
    <property type="match status" value="1"/>
</dbReference>
<dbReference type="EMBL" id="KK914353">
    <property type="protein sequence ID" value="KDP39070.1"/>
    <property type="molecule type" value="Genomic_DNA"/>
</dbReference>
<proteinExistence type="inferred from homology"/>
<evidence type="ECO:0000256" key="6">
    <source>
        <dbReference type="ARBA" id="ARBA00023157"/>
    </source>
</evidence>
<dbReference type="KEGG" id="jcu:105632897"/>
<dbReference type="Gene3D" id="2.60.40.420">
    <property type="entry name" value="Cupredoxins - blue copper proteins"/>
    <property type="match status" value="1"/>
</dbReference>
<evidence type="ECO:0000256" key="9">
    <source>
        <dbReference type="ARBA" id="ARBA00035011"/>
    </source>
</evidence>
<name>A0A067L3I9_JATCU</name>
<evidence type="ECO:0000256" key="7">
    <source>
        <dbReference type="ARBA" id="ARBA00023180"/>
    </source>
</evidence>
<evidence type="ECO:0000256" key="8">
    <source>
        <dbReference type="ARBA" id="ARBA00023288"/>
    </source>
</evidence>
<evidence type="ECO:0000313" key="13">
    <source>
        <dbReference type="EMBL" id="KDP39070.1"/>
    </source>
</evidence>
<dbReference type="InterPro" id="IPR003245">
    <property type="entry name" value="Phytocyanin_dom"/>
</dbReference>
<dbReference type="InterPro" id="IPR008972">
    <property type="entry name" value="Cupredoxin"/>
</dbReference>